<dbReference type="Pfam" id="PF09140">
    <property type="entry name" value="MipZ"/>
    <property type="match status" value="1"/>
</dbReference>
<dbReference type="InterPro" id="IPR050678">
    <property type="entry name" value="DNA_Partitioning_ATPase"/>
</dbReference>
<dbReference type="RefSeq" id="WP_322498871.1">
    <property type="nucleotide sequence ID" value="NZ_JARGYU010000002.1"/>
</dbReference>
<proteinExistence type="predicted"/>
<evidence type="ECO:0000313" key="2">
    <source>
        <dbReference type="Proteomes" id="UP001289135"/>
    </source>
</evidence>
<evidence type="ECO:0000313" key="1">
    <source>
        <dbReference type="EMBL" id="MDZ5761448.1"/>
    </source>
</evidence>
<keyword evidence="1" id="KW-0378">Hydrolase</keyword>
<dbReference type="EMBL" id="JARGYU010000002">
    <property type="protein sequence ID" value="MDZ5761448.1"/>
    <property type="molecule type" value="Genomic_DNA"/>
</dbReference>
<reference evidence="1" key="1">
    <citation type="submission" date="2023-02" db="EMBL/GenBank/DDBJ databases">
        <title>Host association and intracellularity evolved multiple times independently in the Rickettsiales.</title>
        <authorList>
            <person name="Castelli M."/>
            <person name="Nardi T."/>
            <person name="Gammuto L."/>
            <person name="Bellinzona G."/>
            <person name="Sabaneyeva E."/>
            <person name="Potekhin A."/>
            <person name="Serra V."/>
            <person name="Petroni G."/>
            <person name="Sassera D."/>
        </authorList>
    </citation>
    <scope>NUCLEOTIDE SEQUENCE</scope>
    <source>
        <strain evidence="1">USBL-36I1</strain>
    </source>
</reference>
<name>A0AAE5AHR5_9RICK</name>
<dbReference type="AlphaFoldDB" id="A0AAE5AHR5"/>
<dbReference type="PANTHER" id="PTHR13696">
    <property type="entry name" value="P-LOOP CONTAINING NUCLEOSIDE TRIPHOSPHATE HYDROLASE"/>
    <property type="match status" value="1"/>
</dbReference>
<dbReference type="SUPFAM" id="SSF52540">
    <property type="entry name" value="P-loop containing nucleoside triphosphate hydrolases"/>
    <property type="match status" value="1"/>
</dbReference>
<dbReference type="Proteomes" id="UP001289135">
    <property type="component" value="Unassembled WGS sequence"/>
</dbReference>
<keyword evidence="2" id="KW-1185">Reference proteome</keyword>
<sequence length="267" mass="30451">MAKIIVFGNEKGGSGKSTICIHVITALCKLGFKVLAIDFDIYQHSLFNYIENRKITSELYNLNLEMPCLIPSLNISEEDVKNLIDKNSDYDFILIDTPGNHSSLNRIAHSYADYLVTPINPSYIDLEVIGYVDKKNSERIIPGVYSAMLFEQRIKRAARDGKRIDWIVVLNNMPATKNIRNSIQIKLYLNNFAKKMGFRLGSSLCDRVIYKELYSLGVTLYDRDSIKKLKSLKISPSLLAARQEIKSMLKSLQISEIISKLNIIEKY</sequence>
<dbReference type="Gene3D" id="3.40.50.300">
    <property type="entry name" value="P-loop containing nucleotide triphosphate hydrolases"/>
    <property type="match status" value="1"/>
</dbReference>
<dbReference type="CDD" id="cd02042">
    <property type="entry name" value="ParAB_family"/>
    <property type="match status" value="1"/>
</dbReference>
<protein>
    <submittedName>
        <fullName evidence="1">P-loop containing nucleoside triphosphate hydrolase</fullName>
    </submittedName>
</protein>
<accession>A0AAE5AHR5</accession>
<gene>
    <name evidence="1" type="ORF">Lyticum_00627</name>
</gene>
<organism evidence="1 2">
    <name type="scientific">Lyticum sinuosum</name>
    <dbReference type="NCBI Taxonomy" id="1332059"/>
    <lineage>
        <taxon>Bacteria</taxon>
        <taxon>Pseudomonadati</taxon>
        <taxon>Pseudomonadota</taxon>
        <taxon>Alphaproteobacteria</taxon>
        <taxon>Rickettsiales</taxon>
        <taxon>Lyticum</taxon>
    </lineage>
</organism>
<dbReference type="GO" id="GO:0016787">
    <property type="term" value="F:hydrolase activity"/>
    <property type="evidence" value="ECO:0007669"/>
    <property type="project" value="UniProtKB-KW"/>
</dbReference>
<dbReference type="InterPro" id="IPR027417">
    <property type="entry name" value="P-loop_NTPase"/>
</dbReference>
<dbReference type="InterPro" id="IPR015223">
    <property type="entry name" value="MipZ"/>
</dbReference>
<dbReference type="PANTHER" id="PTHR13696:SF96">
    <property type="entry name" value="COBQ_COBB_MIND_PARA NUCLEOTIDE BINDING DOMAIN-CONTAINING PROTEIN"/>
    <property type="match status" value="1"/>
</dbReference>
<comment type="caution">
    <text evidence="1">The sequence shown here is derived from an EMBL/GenBank/DDBJ whole genome shotgun (WGS) entry which is preliminary data.</text>
</comment>